<dbReference type="Pfam" id="PF01583">
    <property type="entry name" value="APS_kinase"/>
    <property type="match status" value="1"/>
</dbReference>
<organism evidence="9 10">
    <name type="scientific">Prototheca wickerhamii</name>
    <dbReference type="NCBI Taxonomy" id="3111"/>
    <lineage>
        <taxon>Eukaryota</taxon>
        <taxon>Viridiplantae</taxon>
        <taxon>Chlorophyta</taxon>
        <taxon>core chlorophytes</taxon>
        <taxon>Trebouxiophyceae</taxon>
        <taxon>Chlorellales</taxon>
        <taxon>Chlorellaceae</taxon>
        <taxon>Prototheca</taxon>
    </lineage>
</organism>
<comment type="function">
    <text evidence="6">Catalyzes the synthesis of activated sulfate.</text>
</comment>
<keyword evidence="5 6" id="KW-0067">ATP-binding</keyword>
<evidence type="ECO:0000313" key="9">
    <source>
        <dbReference type="EMBL" id="KAK2077718.1"/>
    </source>
</evidence>
<keyword evidence="4 6" id="KW-0418">Kinase</keyword>
<evidence type="ECO:0000256" key="7">
    <source>
        <dbReference type="SAM" id="MobiDB-lite"/>
    </source>
</evidence>
<protein>
    <recommendedName>
        <fullName evidence="1 6">Adenylyl-sulfate kinase</fullName>
        <ecNumber evidence="1 6">2.7.1.25</ecNumber>
    </recommendedName>
</protein>
<dbReference type="EC" id="2.7.1.25" evidence="1 6"/>
<dbReference type="SUPFAM" id="SSF52540">
    <property type="entry name" value="P-loop containing nucleoside triphosphate hydrolases"/>
    <property type="match status" value="1"/>
</dbReference>
<comment type="similarity">
    <text evidence="6">Belongs to the APS kinase family.</text>
</comment>
<dbReference type="PANTHER" id="PTHR11055:SF1">
    <property type="entry name" value="PAPS SYNTHETASE, ISOFORM D"/>
    <property type="match status" value="1"/>
</dbReference>
<keyword evidence="3 6" id="KW-0547">Nucleotide-binding</keyword>
<dbReference type="AlphaFoldDB" id="A0AAD9ML92"/>
<dbReference type="NCBIfam" id="TIGR00455">
    <property type="entry name" value="apsK"/>
    <property type="match status" value="1"/>
</dbReference>
<evidence type="ECO:0000256" key="6">
    <source>
        <dbReference type="RuleBase" id="RU004347"/>
    </source>
</evidence>
<reference evidence="9" key="1">
    <citation type="submission" date="2021-01" db="EMBL/GenBank/DDBJ databases">
        <authorList>
            <person name="Eckstrom K.M.E."/>
        </authorList>
    </citation>
    <scope>NUCLEOTIDE SEQUENCE</scope>
    <source>
        <strain evidence="9">UVCC 0001</strain>
    </source>
</reference>
<dbReference type="GO" id="GO:0000103">
    <property type="term" value="P:sulfate assimilation"/>
    <property type="evidence" value="ECO:0007669"/>
    <property type="project" value="InterPro"/>
</dbReference>
<sequence length="228" mass="25186">MASVALPSRGTTPVPKPCSRGTLQKTRVAVPMRLETTSVNRSTNIRWHQAEVLRRDKERLLGQRGCIMWLTGLSASGKSTVATALEAMLHQRGHLTMLLDGDNVRHGLNSNLGFSAEDRTENIRRVGEVAKLAAETGILTITSFISPYRVDREAVRARMDPGDFLEIYLHVPLALCEERDPKGLYKKARAGKLPHFTGISDPYEEPENPDIILEPYDVGASTELGCPI</sequence>
<comment type="catalytic activity">
    <reaction evidence="6">
        <text>adenosine 5'-phosphosulfate + ATP = 3'-phosphoadenylyl sulfate + ADP + H(+)</text>
        <dbReference type="Rhea" id="RHEA:24152"/>
        <dbReference type="ChEBI" id="CHEBI:15378"/>
        <dbReference type="ChEBI" id="CHEBI:30616"/>
        <dbReference type="ChEBI" id="CHEBI:58243"/>
        <dbReference type="ChEBI" id="CHEBI:58339"/>
        <dbReference type="ChEBI" id="CHEBI:456216"/>
        <dbReference type="EC" id="2.7.1.25"/>
    </reaction>
</comment>
<dbReference type="NCBIfam" id="NF003013">
    <property type="entry name" value="PRK03846.1"/>
    <property type="match status" value="1"/>
</dbReference>
<gene>
    <name evidence="9" type="primary">APK1</name>
    <name evidence="9" type="ORF">QBZ16_004564</name>
</gene>
<feature type="region of interest" description="Disordered" evidence="7">
    <location>
        <begin position="1"/>
        <end position="20"/>
    </location>
</feature>
<dbReference type="PANTHER" id="PTHR11055">
    <property type="entry name" value="BIFUNCTIONAL 3'-PHOSPHOADENOSINE 5'-PHOSPHOSULFATE SYNTHASE"/>
    <property type="match status" value="1"/>
</dbReference>
<evidence type="ECO:0000256" key="2">
    <source>
        <dbReference type="ARBA" id="ARBA00022679"/>
    </source>
</evidence>
<accession>A0AAD9ML92</accession>
<evidence type="ECO:0000256" key="1">
    <source>
        <dbReference type="ARBA" id="ARBA00012121"/>
    </source>
</evidence>
<feature type="domain" description="APS kinase" evidence="8">
    <location>
        <begin position="64"/>
        <end position="213"/>
    </location>
</feature>
<comment type="pathway">
    <text evidence="6">Sulfur metabolism; hydrogen sulfide biosynthesis; sulfite from sulfate: step 2/3.</text>
</comment>
<keyword evidence="10" id="KW-1185">Reference proteome</keyword>
<dbReference type="InterPro" id="IPR027417">
    <property type="entry name" value="P-loop_NTPase"/>
</dbReference>
<comment type="caution">
    <text evidence="9">The sequence shown here is derived from an EMBL/GenBank/DDBJ whole genome shotgun (WGS) entry which is preliminary data.</text>
</comment>
<dbReference type="InterPro" id="IPR059117">
    <property type="entry name" value="APS_kinase_dom"/>
</dbReference>
<evidence type="ECO:0000256" key="3">
    <source>
        <dbReference type="ARBA" id="ARBA00022741"/>
    </source>
</evidence>
<dbReference type="GO" id="GO:0004020">
    <property type="term" value="F:adenylylsulfate kinase activity"/>
    <property type="evidence" value="ECO:0007669"/>
    <property type="project" value="UniProtKB-EC"/>
</dbReference>
<dbReference type="CDD" id="cd02027">
    <property type="entry name" value="APSK"/>
    <property type="match status" value="1"/>
</dbReference>
<proteinExistence type="inferred from homology"/>
<dbReference type="Proteomes" id="UP001255856">
    <property type="component" value="Unassembled WGS sequence"/>
</dbReference>
<evidence type="ECO:0000259" key="8">
    <source>
        <dbReference type="Pfam" id="PF01583"/>
    </source>
</evidence>
<dbReference type="GO" id="GO:0005524">
    <property type="term" value="F:ATP binding"/>
    <property type="evidence" value="ECO:0007669"/>
    <property type="project" value="UniProtKB-KW"/>
</dbReference>
<dbReference type="HAMAP" id="MF_00065">
    <property type="entry name" value="Adenylyl_sulf_kinase"/>
    <property type="match status" value="1"/>
</dbReference>
<evidence type="ECO:0000313" key="10">
    <source>
        <dbReference type="Proteomes" id="UP001255856"/>
    </source>
</evidence>
<dbReference type="InterPro" id="IPR002891">
    <property type="entry name" value="APS"/>
</dbReference>
<name>A0AAD9ML92_PROWI</name>
<dbReference type="EMBL" id="JASFZW010000006">
    <property type="protein sequence ID" value="KAK2077718.1"/>
    <property type="molecule type" value="Genomic_DNA"/>
</dbReference>
<evidence type="ECO:0000256" key="5">
    <source>
        <dbReference type="ARBA" id="ARBA00022840"/>
    </source>
</evidence>
<keyword evidence="2 6" id="KW-0808">Transferase</keyword>
<evidence type="ECO:0000256" key="4">
    <source>
        <dbReference type="ARBA" id="ARBA00022777"/>
    </source>
</evidence>
<dbReference type="Gene3D" id="3.40.50.300">
    <property type="entry name" value="P-loop containing nucleotide triphosphate hydrolases"/>
    <property type="match status" value="1"/>
</dbReference>